<dbReference type="Pfam" id="PF11926">
    <property type="entry name" value="DUF3444"/>
    <property type="match status" value="1"/>
</dbReference>
<reference evidence="4 5" key="2">
    <citation type="submission" date="2025-04" db="UniProtKB">
        <authorList>
            <consortium name="RefSeq"/>
        </authorList>
    </citation>
    <scope>IDENTIFICATION</scope>
</reference>
<protein>
    <submittedName>
        <fullName evidence="4 5">Uncharacterized protein LOC110794088</fullName>
    </submittedName>
</protein>
<dbReference type="CDD" id="cd06257">
    <property type="entry name" value="DnaJ"/>
    <property type="match status" value="1"/>
</dbReference>
<gene>
    <name evidence="4 5" type="primary">LOC110794088</name>
</gene>
<dbReference type="Proteomes" id="UP000813463">
    <property type="component" value="Chromosome 2"/>
</dbReference>
<dbReference type="PANTHER" id="PTHR44137">
    <property type="entry name" value="BNAC03G44070D PROTEIN"/>
    <property type="match status" value="1"/>
</dbReference>
<keyword evidence="3" id="KW-1185">Reference proteome</keyword>
<dbReference type="SMART" id="SM00271">
    <property type="entry name" value="DnaJ"/>
    <property type="match status" value="1"/>
</dbReference>
<proteinExistence type="predicted"/>
<dbReference type="OrthoDB" id="66964at2759"/>
<dbReference type="Pfam" id="PF00226">
    <property type="entry name" value="DnaJ"/>
    <property type="match status" value="1"/>
</dbReference>
<organism evidence="3 4">
    <name type="scientific">Spinacia oleracea</name>
    <name type="common">Spinach</name>
    <dbReference type="NCBI Taxonomy" id="3562"/>
    <lineage>
        <taxon>Eukaryota</taxon>
        <taxon>Viridiplantae</taxon>
        <taxon>Streptophyta</taxon>
        <taxon>Embryophyta</taxon>
        <taxon>Tracheophyta</taxon>
        <taxon>Spermatophyta</taxon>
        <taxon>Magnoliopsida</taxon>
        <taxon>eudicotyledons</taxon>
        <taxon>Gunneridae</taxon>
        <taxon>Pentapetalae</taxon>
        <taxon>Caryophyllales</taxon>
        <taxon>Chenopodiaceae</taxon>
        <taxon>Chenopodioideae</taxon>
        <taxon>Anserineae</taxon>
        <taxon>Spinacia</taxon>
    </lineage>
</organism>
<dbReference type="GeneID" id="110794088"/>
<dbReference type="PROSITE" id="PS50076">
    <property type="entry name" value="DNAJ_2"/>
    <property type="match status" value="1"/>
</dbReference>
<evidence type="ECO:0000313" key="5">
    <source>
        <dbReference type="RefSeq" id="XP_021854734.1"/>
    </source>
</evidence>
<evidence type="ECO:0000313" key="4">
    <source>
        <dbReference type="RefSeq" id="XP_021854733.1"/>
    </source>
</evidence>
<evidence type="ECO:0000259" key="2">
    <source>
        <dbReference type="PROSITE" id="PS50076"/>
    </source>
</evidence>
<dbReference type="InterPro" id="IPR056988">
    <property type="entry name" value="Zn_ribbon_pln"/>
</dbReference>
<sequence>MESKREEALVAKQYAEKRFVEKDFMGAKNFALKAQMLCPELEGVSQMVATYDIYVASEGKVNGEVDFYSILGLKPSADKSSVKRQYKRLAVLLHPDKNRTVGADGAFRFVSEAWTHLSDNAKRATYDLKRNGQLSSTVANCPKSSLPPTFWTVCTSCQVQYEYLRKYVNKRLSCKNCRATFMAVEMGTAPINGSYPVSKAPDNGYTSSHAYNNNMSFFPTSPVYVSGNGVPGYHSGHGSEYVSNVSFQWSTSPGSTAGYVSPNGFDTFYQTNGHPNKPRKKMKADSSTNGSVGCNQSVGTAKVTRPYKKRKVEGGGNMSVNGSEFGGRVVTEAMPKENGCTVPKFFTTNESSARRPVPPLIDIRSLLIQKARTEIQKKLAEIKSSSSAENGEKLHREPSRPGESRRRANLCISHLEPKKLGPVTLTVPDSDFHDFDKDRTEECFQPKQIWALYDEEDGMPRLYCLIRQIISMNPFKIQISYLGSKTDTEFGAVNWIDSGFTKSCGHFRATNVDIIEGVNIFSHVLSREKAGRGGCVRLFPRGGDIWAVYRNWSKDWNRSTPYDVRHQYEMVEVMEDYNEEVGVCVIPLVKVEGYKTVYQKSTNKAAVQLIPRREMVRFSHQVPSWLLKEVSGLPDGCWDLDPAAIPDELLQLVNKDVELQDLHKTKSEKDS</sequence>
<dbReference type="InterPro" id="IPR024593">
    <property type="entry name" value="DUF3444"/>
</dbReference>
<dbReference type="RefSeq" id="XP_021854734.1">
    <property type="nucleotide sequence ID" value="XM_021999042.1"/>
</dbReference>
<reference evidence="3" key="1">
    <citation type="journal article" date="2021" name="Nat. Commun.">
        <title>Genomic analyses provide insights into spinach domestication and the genetic basis of agronomic traits.</title>
        <authorList>
            <person name="Cai X."/>
            <person name="Sun X."/>
            <person name="Xu C."/>
            <person name="Sun H."/>
            <person name="Wang X."/>
            <person name="Ge C."/>
            <person name="Zhang Z."/>
            <person name="Wang Q."/>
            <person name="Fei Z."/>
            <person name="Jiao C."/>
            <person name="Wang Q."/>
        </authorList>
    </citation>
    <scope>NUCLEOTIDE SEQUENCE [LARGE SCALE GENOMIC DNA]</scope>
    <source>
        <strain evidence="3">cv. Varoflay</strain>
    </source>
</reference>
<feature type="compositionally biased region" description="Polar residues" evidence="1">
    <location>
        <begin position="285"/>
        <end position="297"/>
    </location>
</feature>
<dbReference type="AlphaFoldDB" id="A0A9R0ITJ9"/>
<dbReference type="Pfam" id="PF23551">
    <property type="entry name" value="Zn_ribbon_20"/>
    <property type="match status" value="1"/>
</dbReference>
<dbReference type="InterPro" id="IPR001623">
    <property type="entry name" value="DnaJ_domain"/>
</dbReference>
<evidence type="ECO:0000313" key="3">
    <source>
        <dbReference type="Proteomes" id="UP000813463"/>
    </source>
</evidence>
<dbReference type="RefSeq" id="XP_021854733.1">
    <property type="nucleotide sequence ID" value="XM_021999041.1"/>
</dbReference>
<dbReference type="PRINTS" id="PR00625">
    <property type="entry name" value="JDOMAIN"/>
</dbReference>
<feature type="region of interest" description="Disordered" evidence="1">
    <location>
        <begin position="271"/>
        <end position="297"/>
    </location>
</feature>
<accession>A0A9R0ITJ9</accession>
<dbReference type="SUPFAM" id="SSF46565">
    <property type="entry name" value="Chaperone J-domain"/>
    <property type="match status" value="1"/>
</dbReference>
<dbReference type="InterPro" id="IPR036869">
    <property type="entry name" value="J_dom_sf"/>
</dbReference>
<dbReference type="PANTHER" id="PTHR44137:SF7">
    <property type="entry name" value="J DOMAIN-CONTAINING PROTEIN"/>
    <property type="match status" value="1"/>
</dbReference>
<name>A0A9R0ITJ9_SPIOL</name>
<feature type="region of interest" description="Disordered" evidence="1">
    <location>
        <begin position="381"/>
        <end position="406"/>
    </location>
</feature>
<dbReference type="KEGG" id="soe:110794088"/>
<feature type="compositionally biased region" description="Basic and acidic residues" evidence="1">
    <location>
        <begin position="390"/>
        <end position="406"/>
    </location>
</feature>
<dbReference type="Gene3D" id="1.10.287.110">
    <property type="entry name" value="DnaJ domain"/>
    <property type="match status" value="1"/>
</dbReference>
<evidence type="ECO:0000256" key="1">
    <source>
        <dbReference type="SAM" id="MobiDB-lite"/>
    </source>
</evidence>
<feature type="domain" description="J" evidence="2">
    <location>
        <begin position="66"/>
        <end position="130"/>
    </location>
</feature>